<organism evidence="3 4">
    <name type="scientific">Reinekea blandensis MED297</name>
    <dbReference type="NCBI Taxonomy" id="314283"/>
    <lineage>
        <taxon>Bacteria</taxon>
        <taxon>Pseudomonadati</taxon>
        <taxon>Pseudomonadota</taxon>
        <taxon>Gammaproteobacteria</taxon>
        <taxon>Oceanospirillales</taxon>
        <taxon>Saccharospirillaceae</taxon>
        <taxon>Reinekea</taxon>
    </lineage>
</organism>
<evidence type="ECO:0000313" key="3">
    <source>
        <dbReference type="EMBL" id="EAR09852.1"/>
    </source>
</evidence>
<protein>
    <recommendedName>
        <fullName evidence="2">EamA domain-containing protein</fullName>
    </recommendedName>
</protein>
<dbReference type="STRING" id="314283.MED297_05869"/>
<accession>A4BDA8</accession>
<feature type="transmembrane region" description="Helical" evidence="1">
    <location>
        <begin position="94"/>
        <end position="114"/>
    </location>
</feature>
<dbReference type="SUPFAM" id="SSF103481">
    <property type="entry name" value="Multidrug resistance efflux transporter EmrE"/>
    <property type="match status" value="2"/>
</dbReference>
<feature type="transmembrane region" description="Helical" evidence="1">
    <location>
        <begin position="65"/>
        <end position="87"/>
    </location>
</feature>
<feature type="domain" description="EamA" evidence="2">
    <location>
        <begin position="4"/>
        <end position="136"/>
    </location>
</feature>
<keyword evidence="1" id="KW-1133">Transmembrane helix</keyword>
<evidence type="ECO:0000256" key="1">
    <source>
        <dbReference type="SAM" id="Phobius"/>
    </source>
</evidence>
<feature type="transmembrane region" description="Helical" evidence="1">
    <location>
        <begin position="229"/>
        <end position="247"/>
    </location>
</feature>
<keyword evidence="4" id="KW-1185">Reference proteome</keyword>
<feature type="transmembrane region" description="Helical" evidence="1">
    <location>
        <begin position="36"/>
        <end position="53"/>
    </location>
</feature>
<dbReference type="Pfam" id="PF00892">
    <property type="entry name" value="EamA"/>
    <property type="match status" value="2"/>
</dbReference>
<evidence type="ECO:0000259" key="2">
    <source>
        <dbReference type="Pfam" id="PF00892"/>
    </source>
</evidence>
<reference evidence="3 4" key="1">
    <citation type="submission" date="2006-02" db="EMBL/GenBank/DDBJ databases">
        <authorList>
            <person name="Pinhassi J."/>
            <person name="Pedros-Alio C."/>
            <person name="Ferriera S."/>
            <person name="Johnson J."/>
            <person name="Kravitz S."/>
            <person name="Halpern A."/>
            <person name="Remington K."/>
            <person name="Beeson K."/>
            <person name="Tran B."/>
            <person name="Rogers Y.-H."/>
            <person name="Friedman R."/>
            <person name="Venter J.C."/>
        </authorList>
    </citation>
    <scope>NUCLEOTIDE SEQUENCE [LARGE SCALE GENOMIC DNA]</scope>
    <source>
        <strain evidence="3 4">MED297</strain>
    </source>
</reference>
<dbReference type="AlphaFoldDB" id="A4BDA8"/>
<dbReference type="Proteomes" id="UP000005953">
    <property type="component" value="Unassembled WGS sequence"/>
</dbReference>
<feature type="domain" description="EamA" evidence="2">
    <location>
        <begin position="157"/>
        <end position="299"/>
    </location>
</feature>
<name>A4BDA8_9GAMM</name>
<feature type="transmembrane region" description="Helical" evidence="1">
    <location>
        <begin position="283"/>
        <end position="301"/>
    </location>
</feature>
<feature type="transmembrane region" description="Helical" evidence="1">
    <location>
        <begin position="6"/>
        <end position="24"/>
    </location>
</feature>
<sequence>MEYLGYLAALGAAASWACAGLLSVGPVRQLGPIPFNALRMLMVASLLTLWLTFTDHWSWPSRDSFGILMLSGFVGIFLGDTLLFTAVKILGPRMAGLLFATNAPLTFIIGILIFKETYTLLNLLGVLGVIGGVFIAISSRANAGKHHWEQSVGHVGLGLLAGFGAATCQSLGVVLIANLLTDGQDPVFATMLRVWVAVICLFLTLLLFPRFTGGFRPYRSLTPRLTGRLFLSGFMGMALGMSLYLTSVSLAPMGIVTILSATTPVILLPIAWLITAERPHNRSLYAAILVVMGAALIFTNGG</sequence>
<dbReference type="PANTHER" id="PTHR22911:SF137">
    <property type="entry name" value="SOLUTE CARRIER FAMILY 35 MEMBER G2-RELATED"/>
    <property type="match status" value="1"/>
</dbReference>
<gene>
    <name evidence="3" type="ORF">MED297_05869</name>
</gene>
<feature type="transmembrane region" description="Helical" evidence="1">
    <location>
        <begin position="187"/>
        <end position="208"/>
    </location>
</feature>
<proteinExistence type="predicted"/>
<dbReference type="PANTHER" id="PTHR22911">
    <property type="entry name" value="ACYL-MALONYL CONDENSING ENZYME-RELATED"/>
    <property type="match status" value="1"/>
</dbReference>
<comment type="caution">
    <text evidence="3">The sequence shown here is derived from an EMBL/GenBank/DDBJ whole genome shotgun (WGS) entry which is preliminary data.</text>
</comment>
<feature type="transmembrane region" description="Helical" evidence="1">
    <location>
        <begin position="157"/>
        <end position="181"/>
    </location>
</feature>
<dbReference type="InterPro" id="IPR000620">
    <property type="entry name" value="EamA_dom"/>
</dbReference>
<dbReference type="InterPro" id="IPR037185">
    <property type="entry name" value="EmrE-like"/>
</dbReference>
<evidence type="ECO:0000313" key="4">
    <source>
        <dbReference type="Proteomes" id="UP000005953"/>
    </source>
</evidence>
<dbReference type="EMBL" id="AAOE01000007">
    <property type="protein sequence ID" value="EAR09852.1"/>
    <property type="molecule type" value="Genomic_DNA"/>
</dbReference>
<dbReference type="RefSeq" id="WP_008048358.1">
    <property type="nucleotide sequence ID" value="NZ_CH724155.1"/>
</dbReference>
<keyword evidence="1" id="KW-0812">Transmembrane</keyword>
<keyword evidence="1" id="KW-0472">Membrane</keyword>
<dbReference type="HOGENOM" id="CLU_058789_1_0_6"/>
<feature type="transmembrane region" description="Helical" evidence="1">
    <location>
        <begin position="120"/>
        <end position="137"/>
    </location>
</feature>
<feature type="transmembrane region" description="Helical" evidence="1">
    <location>
        <begin position="253"/>
        <end position="276"/>
    </location>
</feature>
<dbReference type="GO" id="GO:0016020">
    <property type="term" value="C:membrane"/>
    <property type="evidence" value="ECO:0007669"/>
    <property type="project" value="InterPro"/>
</dbReference>